<evidence type="ECO:0000256" key="9">
    <source>
        <dbReference type="SAM" id="MobiDB-lite"/>
    </source>
</evidence>
<dbReference type="GO" id="GO:0004521">
    <property type="term" value="F:RNA endonuclease activity"/>
    <property type="evidence" value="ECO:0007669"/>
    <property type="project" value="UniProtKB-UniRule"/>
</dbReference>
<protein>
    <recommendedName>
        <fullName evidence="8">Endoribonuclease YbeY</fullName>
        <ecNumber evidence="8">3.1.-.-</ecNumber>
    </recommendedName>
</protein>
<keyword evidence="8" id="KW-0963">Cytoplasm</keyword>
<dbReference type="EMBL" id="CAADFJ010000108">
    <property type="protein sequence ID" value="VFK02924.1"/>
    <property type="molecule type" value="Genomic_DNA"/>
</dbReference>
<evidence type="ECO:0000256" key="8">
    <source>
        <dbReference type="HAMAP-Rule" id="MF_00009"/>
    </source>
</evidence>
<evidence type="ECO:0000256" key="6">
    <source>
        <dbReference type="ARBA" id="ARBA00022801"/>
    </source>
</evidence>
<dbReference type="InterPro" id="IPR020549">
    <property type="entry name" value="YbeY_CS"/>
</dbReference>
<dbReference type="EMBL" id="CAADFG010000114">
    <property type="protein sequence ID" value="VFJ97063.1"/>
    <property type="molecule type" value="Genomic_DNA"/>
</dbReference>
<keyword evidence="7 8" id="KW-0862">Zinc</keyword>
<feature type="binding site" evidence="8">
    <location>
        <position position="164"/>
    </location>
    <ligand>
        <name>Zn(2+)</name>
        <dbReference type="ChEBI" id="CHEBI:29105"/>
        <note>catalytic</note>
    </ligand>
</feature>
<accession>A0A450VDS7</accession>
<dbReference type="HAMAP" id="MF_00009">
    <property type="entry name" value="Endoribonucl_YbeY"/>
    <property type="match status" value="1"/>
</dbReference>
<dbReference type="GO" id="GO:0008270">
    <property type="term" value="F:zinc ion binding"/>
    <property type="evidence" value="ECO:0007669"/>
    <property type="project" value="UniProtKB-UniRule"/>
</dbReference>
<proteinExistence type="inferred from homology"/>
<dbReference type="NCBIfam" id="TIGR00043">
    <property type="entry name" value="rRNA maturation RNase YbeY"/>
    <property type="match status" value="1"/>
</dbReference>
<keyword evidence="5 8" id="KW-0255">Endonuclease</keyword>
<dbReference type="PANTHER" id="PTHR46986">
    <property type="entry name" value="ENDORIBONUCLEASE YBEY, CHLOROPLASTIC"/>
    <property type="match status" value="1"/>
</dbReference>
<feature type="binding site" evidence="8">
    <location>
        <position position="168"/>
    </location>
    <ligand>
        <name>Zn(2+)</name>
        <dbReference type="ChEBI" id="CHEBI:29105"/>
        <note>catalytic</note>
    </ligand>
</feature>
<dbReference type="EC" id="3.1.-.-" evidence="8"/>
<evidence type="ECO:0000256" key="3">
    <source>
        <dbReference type="ARBA" id="ARBA00022722"/>
    </source>
</evidence>
<feature type="binding site" evidence="8">
    <location>
        <position position="174"/>
    </location>
    <ligand>
        <name>Zn(2+)</name>
        <dbReference type="ChEBI" id="CHEBI:29105"/>
        <note>catalytic</note>
    </ligand>
</feature>
<evidence type="ECO:0000256" key="7">
    <source>
        <dbReference type="ARBA" id="ARBA00022833"/>
    </source>
</evidence>
<dbReference type="GO" id="GO:0006364">
    <property type="term" value="P:rRNA processing"/>
    <property type="evidence" value="ECO:0007669"/>
    <property type="project" value="UniProtKB-UniRule"/>
</dbReference>
<reference evidence="12" key="1">
    <citation type="submission" date="2019-02" db="EMBL/GenBank/DDBJ databases">
        <authorList>
            <person name="Gruber-Vodicka R. H."/>
            <person name="Seah K. B. B."/>
        </authorList>
    </citation>
    <scope>NUCLEOTIDE SEQUENCE</scope>
    <source>
        <strain evidence="12">BECK_SA2B12</strain>
        <strain evidence="10">BECK_SA2B15</strain>
        <strain evidence="11">BECK_SA2B20</strain>
    </source>
</reference>
<keyword evidence="2 8" id="KW-0690">Ribosome biogenesis</keyword>
<evidence type="ECO:0000313" key="12">
    <source>
        <dbReference type="EMBL" id="VFK02924.1"/>
    </source>
</evidence>
<dbReference type="GO" id="GO:0005737">
    <property type="term" value="C:cytoplasm"/>
    <property type="evidence" value="ECO:0007669"/>
    <property type="project" value="UniProtKB-SubCell"/>
</dbReference>
<dbReference type="AlphaFoldDB" id="A0A450VDS7"/>
<dbReference type="InterPro" id="IPR023091">
    <property type="entry name" value="MetalPrtase_cat_dom_sf_prd"/>
</dbReference>
<dbReference type="GO" id="GO:0004222">
    <property type="term" value="F:metalloendopeptidase activity"/>
    <property type="evidence" value="ECO:0007669"/>
    <property type="project" value="InterPro"/>
</dbReference>
<feature type="compositionally biased region" description="Polar residues" evidence="9">
    <location>
        <begin position="62"/>
        <end position="71"/>
    </location>
</feature>
<evidence type="ECO:0000256" key="2">
    <source>
        <dbReference type="ARBA" id="ARBA00022517"/>
    </source>
</evidence>
<feature type="region of interest" description="Disordered" evidence="9">
    <location>
        <begin position="62"/>
        <end position="85"/>
    </location>
</feature>
<evidence type="ECO:0000256" key="1">
    <source>
        <dbReference type="ARBA" id="ARBA00010875"/>
    </source>
</evidence>
<sequence>MDRVERTISSNSFTSRRHGNPRVAVDLQYASAETPLPIHKDIHSWVVATLTLLSETANWPVSEKQSPSIPSCTAGPYPDPNARRSDPDIELTVRVVDEEEGLDLNWRYRDREKATNVLSFPCEVPDLFGLNLLGDIVVCAPVVKREADRQHKNLQAHWAHMVVHGTLHLLGFDHISREQAVQMESLETAVLAHLGFPDPYHYDER</sequence>
<gene>
    <name evidence="8" type="primary">ybeY</name>
    <name evidence="10" type="ORF">BECKH772A_GA0070896_101146</name>
    <name evidence="11" type="ORF">BECKH772B_GA0070898_101166</name>
    <name evidence="12" type="ORF">BECKH772C_GA0070978_101086</name>
</gene>
<comment type="function">
    <text evidence="8">Single strand-specific metallo-endoribonuclease involved in late-stage 70S ribosome quality control and in maturation of the 3' terminus of the 16S rRNA.</text>
</comment>
<evidence type="ECO:0000313" key="11">
    <source>
        <dbReference type="EMBL" id="VFJ97662.1"/>
    </source>
</evidence>
<comment type="similarity">
    <text evidence="1 8">Belongs to the endoribonuclease YbeY family.</text>
</comment>
<comment type="subcellular location">
    <subcellularLocation>
        <location evidence="8">Cytoplasm</location>
    </subcellularLocation>
</comment>
<dbReference type="InterPro" id="IPR002036">
    <property type="entry name" value="YbeY"/>
</dbReference>
<keyword evidence="8" id="KW-0698">rRNA processing</keyword>
<dbReference type="EMBL" id="CAADFI010000116">
    <property type="protein sequence ID" value="VFJ97662.1"/>
    <property type="molecule type" value="Genomic_DNA"/>
</dbReference>
<evidence type="ECO:0000313" key="10">
    <source>
        <dbReference type="EMBL" id="VFJ97063.1"/>
    </source>
</evidence>
<name>A0A450VDS7_9GAMM</name>
<dbReference type="Gene3D" id="3.40.390.30">
    <property type="entry name" value="Metalloproteases ('zincins'), catalytic domain"/>
    <property type="match status" value="1"/>
</dbReference>
<dbReference type="Pfam" id="PF02130">
    <property type="entry name" value="YbeY"/>
    <property type="match status" value="1"/>
</dbReference>
<keyword evidence="6 8" id="KW-0378">Hydrolase</keyword>
<comment type="cofactor">
    <cofactor evidence="8">
        <name>Zn(2+)</name>
        <dbReference type="ChEBI" id="CHEBI:29105"/>
    </cofactor>
    <text evidence="8">Binds 1 zinc ion.</text>
</comment>
<keyword evidence="4 8" id="KW-0479">Metal-binding</keyword>
<evidence type="ECO:0000256" key="4">
    <source>
        <dbReference type="ARBA" id="ARBA00022723"/>
    </source>
</evidence>
<dbReference type="SUPFAM" id="SSF55486">
    <property type="entry name" value="Metalloproteases ('zincins'), catalytic domain"/>
    <property type="match status" value="1"/>
</dbReference>
<evidence type="ECO:0000256" key="5">
    <source>
        <dbReference type="ARBA" id="ARBA00022759"/>
    </source>
</evidence>
<dbReference type="PROSITE" id="PS01306">
    <property type="entry name" value="UPF0054"/>
    <property type="match status" value="1"/>
</dbReference>
<dbReference type="PANTHER" id="PTHR46986:SF1">
    <property type="entry name" value="ENDORIBONUCLEASE YBEY, CHLOROPLASTIC"/>
    <property type="match status" value="1"/>
</dbReference>
<keyword evidence="3 8" id="KW-0540">Nuclease</keyword>
<organism evidence="12">
    <name type="scientific">Candidatus Kentrum eta</name>
    <dbReference type="NCBI Taxonomy" id="2126337"/>
    <lineage>
        <taxon>Bacteria</taxon>
        <taxon>Pseudomonadati</taxon>
        <taxon>Pseudomonadota</taxon>
        <taxon>Gammaproteobacteria</taxon>
        <taxon>Candidatus Kentrum</taxon>
    </lineage>
</organism>